<evidence type="ECO:0000313" key="10">
    <source>
        <dbReference type="EnsemblMetazoa" id="BGLB028449-PA"/>
    </source>
</evidence>
<evidence type="ECO:0000313" key="12">
    <source>
        <dbReference type="Proteomes" id="UP001165740"/>
    </source>
</evidence>
<keyword evidence="5 7" id="KW-0472">Membrane</keyword>
<evidence type="ECO:0000256" key="8">
    <source>
        <dbReference type="SAM" id="Phobius"/>
    </source>
</evidence>
<dbReference type="PANTHER" id="PTHR14568:SF8">
    <property type="entry name" value="EXPERA DOMAIN-CONTAINING PROTEIN"/>
    <property type="match status" value="1"/>
</dbReference>
<dbReference type="KEGG" id="bgt:106070520"/>
<reference evidence="10" key="1">
    <citation type="submission" date="2020-05" db="UniProtKB">
        <authorList>
            <consortium name="EnsemblMetazoa"/>
        </authorList>
    </citation>
    <scope>IDENTIFICATION</scope>
    <source>
        <strain evidence="10">BB02</strain>
    </source>
</reference>
<proteinExistence type="inferred from homology"/>
<accession>A0A2C9L9J0</accession>
<evidence type="ECO:0000256" key="6">
    <source>
        <dbReference type="ARBA" id="ARBA00034760"/>
    </source>
</evidence>
<organism evidence="10 11">
    <name type="scientific">Biomphalaria glabrata</name>
    <name type="common">Bloodfluke planorb</name>
    <name type="synonym">Freshwater snail</name>
    <dbReference type="NCBI Taxonomy" id="6526"/>
    <lineage>
        <taxon>Eukaryota</taxon>
        <taxon>Metazoa</taxon>
        <taxon>Spiralia</taxon>
        <taxon>Lophotrochozoa</taxon>
        <taxon>Mollusca</taxon>
        <taxon>Gastropoda</taxon>
        <taxon>Heterobranchia</taxon>
        <taxon>Euthyneura</taxon>
        <taxon>Panpulmonata</taxon>
        <taxon>Hygrophila</taxon>
        <taxon>Lymnaeoidea</taxon>
        <taxon>Planorbidae</taxon>
        <taxon>Biomphalaria</taxon>
    </lineage>
</organism>
<evidence type="ECO:0000313" key="11">
    <source>
        <dbReference type="Proteomes" id="UP000076420"/>
    </source>
</evidence>
<dbReference type="InterPro" id="IPR059044">
    <property type="entry name" value="TM_Tm6sf1/2"/>
</dbReference>
<dbReference type="VEuPathDB" id="VectorBase:BGLB028449"/>
<comment type="subcellular location">
    <subcellularLocation>
        <location evidence="1">Endomembrane system</location>
        <topology evidence="1">Multi-pass membrane protein</topology>
    </subcellularLocation>
</comment>
<feature type="transmembrane region" description="Helical" evidence="8">
    <location>
        <begin position="170"/>
        <end position="190"/>
    </location>
</feature>
<evidence type="ECO:0000313" key="13">
    <source>
        <dbReference type="RefSeq" id="XP_013085901.1"/>
    </source>
</evidence>
<evidence type="ECO:0000256" key="1">
    <source>
        <dbReference type="ARBA" id="ARBA00004127"/>
    </source>
</evidence>
<keyword evidence="3" id="KW-0677">Repeat</keyword>
<feature type="transmembrane region" description="Helical" evidence="8">
    <location>
        <begin position="211"/>
        <end position="232"/>
    </location>
</feature>
<keyword evidence="4 7" id="KW-1133">Transmembrane helix</keyword>
<reference evidence="13" key="2">
    <citation type="submission" date="2025-04" db="UniProtKB">
        <authorList>
            <consortium name="RefSeq"/>
        </authorList>
    </citation>
    <scope>IDENTIFICATION</scope>
</reference>
<dbReference type="Proteomes" id="UP001165740">
    <property type="component" value="Chromosome 1"/>
</dbReference>
<dbReference type="Pfam" id="PF26083">
    <property type="entry name" value="TM_Tm6sf2"/>
    <property type="match status" value="1"/>
</dbReference>
<dbReference type="RefSeq" id="XP_013085901.1">
    <property type="nucleotide sequence ID" value="XM_013230447.2"/>
</dbReference>
<dbReference type="InterPro" id="IPR033118">
    <property type="entry name" value="EXPERA"/>
</dbReference>
<protein>
    <submittedName>
        <fullName evidence="13">Transmembrane 6 superfamily member 1-like</fullName>
    </submittedName>
</protein>
<feature type="transmembrane region" description="Helical" evidence="8">
    <location>
        <begin position="263"/>
        <end position="282"/>
    </location>
</feature>
<gene>
    <name evidence="10" type="primary">106070520</name>
    <name evidence="13" type="synonym">LOC106070520</name>
</gene>
<dbReference type="CDD" id="cd21106">
    <property type="entry name" value="TM6SF1-like"/>
    <property type="match status" value="1"/>
</dbReference>
<dbReference type="PROSITE" id="PS51751">
    <property type="entry name" value="EXPERA"/>
    <property type="match status" value="2"/>
</dbReference>
<dbReference type="PANTHER" id="PTHR14568">
    <property type="entry name" value="TRANSMEMBRANE SUPERFAMILY 6 MEMBER 1/2"/>
    <property type="match status" value="1"/>
</dbReference>
<evidence type="ECO:0000256" key="4">
    <source>
        <dbReference type="ARBA" id="ARBA00022989"/>
    </source>
</evidence>
<dbReference type="VEuPathDB" id="VectorBase:BGLAX_050965"/>
<feature type="domain" description="EXPERA" evidence="9">
    <location>
        <begin position="63"/>
        <end position="186"/>
    </location>
</feature>
<evidence type="ECO:0000256" key="5">
    <source>
        <dbReference type="ARBA" id="ARBA00023136"/>
    </source>
</evidence>
<dbReference type="Proteomes" id="UP000076420">
    <property type="component" value="Unassembled WGS sequence"/>
</dbReference>
<dbReference type="AlphaFoldDB" id="A0A2C9L9J0"/>
<dbReference type="OMA" id="VQMLMYM"/>
<dbReference type="GO" id="GO:0012505">
    <property type="term" value="C:endomembrane system"/>
    <property type="evidence" value="ECO:0007669"/>
    <property type="project" value="UniProtKB-SubCell"/>
</dbReference>
<dbReference type="OrthoDB" id="8181520at2759"/>
<evidence type="ECO:0000256" key="3">
    <source>
        <dbReference type="ARBA" id="ARBA00022737"/>
    </source>
</evidence>
<dbReference type="GeneID" id="106070520"/>
<dbReference type="EnsemblMetazoa" id="BGLB028449-RA">
    <property type="protein sequence ID" value="BGLB028449-PA"/>
    <property type="gene ID" value="BGLB028449"/>
</dbReference>
<feature type="transmembrane region" description="Helical" evidence="8">
    <location>
        <begin position="105"/>
        <end position="132"/>
    </location>
</feature>
<sequence>MKASTLIPFAIFMLSQTSWPVGIFLGKLDLMKEQVAVFLAGTIALTLATLVPYILFRNVLKRSDPVVLTVSVFCWSCMIDLGIGLELDGYISNFIGFYFIEGEPYLFTAHGTLINYWDGTVQYGLGLAMIILFCQKRSYRDVGLYWVGSILNSMVVLLPGGVAGKHPFKLSILLNTPYILLPLFAGFKFIHERHSQKTPIRKFNSIWHRPVDFLFLIYFIGAISISIFRALAVLNGNAELMKDYTKIYEPYLLDESNFPRFQMLAYGYFFLIYYLSAVYALLYPGQNWMTDWSIIHAGASAQGQFSYIVGSIHHRTPASLRSPISGFPGLVFWTINLALVLVPHFFMLWCKRNEHMYGCVSLVKTENDSKKLNSLKKEK</sequence>
<evidence type="ECO:0000259" key="9">
    <source>
        <dbReference type="PROSITE" id="PS51751"/>
    </source>
</evidence>
<comment type="similarity">
    <text evidence="6">Belongs to the TM6SF family.</text>
</comment>
<feature type="transmembrane region" description="Helical" evidence="8">
    <location>
        <begin position="294"/>
        <end position="310"/>
    </location>
</feature>
<name>A0A2C9L9J0_BIOGL</name>
<feature type="transmembrane region" description="Helical" evidence="8">
    <location>
        <begin position="67"/>
        <end position="85"/>
    </location>
</feature>
<dbReference type="InterPro" id="IPR047195">
    <property type="entry name" value="TM6SF1-like"/>
</dbReference>
<keyword evidence="2 7" id="KW-0812">Transmembrane</keyword>
<evidence type="ECO:0000256" key="2">
    <source>
        <dbReference type="ARBA" id="ARBA00022692"/>
    </source>
</evidence>
<feature type="transmembrane region" description="Helical" evidence="8">
    <location>
        <begin position="144"/>
        <end position="164"/>
    </location>
</feature>
<feature type="transmembrane region" description="Helical" evidence="8">
    <location>
        <begin position="36"/>
        <end position="55"/>
    </location>
</feature>
<feature type="domain" description="EXPERA" evidence="9">
    <location>
        <begin position="211"/>
        <end position="347"/>
    </location>
</feature>
<dbReference type="GO" id="GO:0016020">
    <property type="term" value="C:membrane"/>
    <property type="evidence" value="ECO:0007669"/>
    <property type="project" value="UniProtKB-UniRule"/>
</dbReference>
<feature type="transmembrane region" description="Helical" evidence="8">
    <location>
        <begin position="330"/>
        <end position="349"/>
    </location>
</feature>
<keyword evidence="12" id="KW-1185">Reference proteome</keyword>
<evidence type="ECO:0000256" key="7">
    <source>
        <dbReference type="PROSITE-ProRule" id="PRU01087"/>
    </source>
</evidence>